<evidence type="ECO:0000313" key="3">
    <source>
        <dbReference type="Proteomes" id="UP000197019"/>
    </source>
</evidence>
<dbReference type="OrthoDB" id="5573817at2"/>
<proteinExistence type="predicted"/>
<dbReference type="AlphaFoldDB" id="A0A1Z4C304"/>
<feature type="chain" id="PRO_5012780374" description="YceK/YidQ family lipoprotein" evidence="1">
    <location>
        <begin position="24"/>
        <end position="83"/>
    </location>
</feature>
<feature type="signal peptide" evidence="1">
    <location>
        <begin position="1"/>
        <end position="23"/>
    </location>
</feature>
<dbReference type="RefSeq" id="WP_088620771.1">
    <property type="nucleotide sequence ID" value="NZ_CP022129.1"/>
</dbReference>
<dbReference type="Proteomes" id="UP000197019">
    <property type="component" value="Chromosome"/>
</dbReference>
<sequence>MNKTLCLFFKGQLALCGACLLSACYPLTVNLNVATDKPIALYWIVDKPIAVKLDADVAVTKLPAIQADGNIGITKLPPIKLAH</sequence>
<evidence type="ECO:0000256" key="1">
    <source>
        <dbReference type="SAM" id="SignalP"/>
    </source>
</evidence>
<evidence type="ECO:0008006" key="4">
    <source>
        <dbReference type="Google" id="ProtNLM"/>
    </source>
</evidence>
<reference evidence="2 3" key="1">
    <citation type="submission" date="2017-06" db="EMBL/GenBank/DDBJ databases">
        <title>Genome Sequencing of the methanotroph Methylovulum psychrotolerants str. HV10-M2 isolated from a high-altitude environment.</title>
        <authorList>
            <person name="Mateos-Rivera A."/>
        </authorList>
    </citation>
    <scope>NUCLEOTIDE SEQUENCE [LARGE SCALE GENOMIC DNA]</scope>
    <source>
        <strain evidence="2 3">HV10_M2</strain>
    </source>
</reference>
<keyword evidence="1" id="KW-0732">Signal</keyword>
<organism evidence="2 3">
    <name type="scientific">Methylovulum psychrotolerans</name>
    <dbReference type="NCBI Taxonomy" id="1704499"/>
    <lineage>
        <taxon>Bacteria</taxon>
        <taxon>Pseudomonadati</taxon>
        <taxon>Pseudomonadota</taxon>
        <taxon>Gammaproteobacteria</taxon>
        <taxon>Methylococcales</taxon>
        <taxon>Methylococcaceae</taxon>
        <taxon>Methylovulum</taxon>
    </lineage>
</organism>
<dbReference type="KEGG" id="mpsy:CEK71_18530"/>
<protein>
    <recommendedName>
        <fullName evidence="4">YceK/YidQ family lipoprotein</fullName>
    </recommendedName>
</protein>
<accession>A0A1Z4C304</accession>
<dbReference type="PROSITE" id="PS51257">
    <property type="entry name" value="PROKAR_LIPOPROTEIN"/>
    <property type="match status" value="1"/>
</dbReference>
<keyword evidence="3" id="KW-1185">Reference proteome</keyword>
<gene>
    <name evidence="2" type="ORF">CEK71_18530</name>
</gene>
<name>A0A1Z4C304_9GAMM</name>
<evidence type="ECO:0000313" key="2">
    <source>
        <dbReference type="EMBL" id="ASF47901.1"/>
    </source>
</evidence>
<dbReference type="EMBL" id="CP022129">
    <property type="protein sequence ID" value="ASF47901.1"/>
    <property type="molecule type" value="Genomic_DNA"/>
</dbReference>